<dbReference type="AlphaFoldDB" id="A0A2I1CXN5"/>
<dbReference type="InterPro" id="IPR008979">
    <property type="entry name" value="Galactose-bd-like_sf"/>
</dbReference>
<dbReference type="Gene3D" id="2.60.120.260">
    <property type="entry name" value="Galactose-binding domain-like"/>
    <property type="match status" value="1"/>
</dbReference>
<dbReference type="InterPro" id="IPR015202">
    <property type="entry name" value="GO-like_E_set"/>
</dbReference>
<dbReference type="VEuPathDB" id="FungiDB:P168DRAFT_240321"/>
<dbReference type="SUPFAM" id="SSF81296">
    <property type="entry name" value="E set domains"/>
    <property type="match status" value="1"/>
</dbReference>
<dbReference type="InterPro" id="IPR014756">
    <property type="entry name" value="Ig_E-set"/>
</dbReference>
<dbReference type="Pfam" id="PF00754">
    <property type="entry name" value="F5_F8_type_C"/>
    <property type="match status" value="1"/>
</dbReference>
<dbReference type="InterPro" id="IPR013783">
    <property type="entry name" value="Ig-like_fold"/>
</dbReference>
<dbReference type="GeneID" id="36541233"/>
<gene>
    <name evidence="2" type="ORF">P168DRAFT_240321</name>
</gene>
<feature type="domain" description="F5/8 type C" evidence="1">
    <location>
        <begin position="24"/>
        <end position="147"/>
    </location>
</feature>
<keyword evidence="3" id="KW-1185">Reference proteome</keyword>
<proteinExistence type="predicted"/>
<dbReference type="CDD" id="cd02851">
    <property type="entry name" value="E_set_GO_C"/>
    <property type="match status" value="1"/>
</dbReference>
<dbReference type="Gene3D" id="2.60.40.10">
    <property type="entry name" value="Immunoglobulins"/>
    <property type="match status" value="1"/>
</dbReference>
<protein>
    <submittedName>
        <fullName evidence="2">Galactose oxidase</fullName>
    </submittedName>
</protein>
<comment type="caution">
    <text evidence="2">The sequence shown here is derived from an EMBL/GenBank/DDBJ whole genome shotgun (WGS) entry which is preliminary data.</text>
</comment>
<dbReference type="PROSITE" id="PS50022">
    <property type="entry name" value="FA58C_3"/>
    <property type="match status" value="1"/>
</dbReference>
<dbReference type="InterPro" id="IPR037293">
    <property type="entry name" value="Gal_Oxidase_central_sf"/>
</dbReference>
<dbReference type="PANTHER" id="PTHR32208">
    <property type="entry name" value="SECRETED PROTEIN-RELATED"/>
    <property type="match status" value="1"/>
</dbReference>
<dbReference type="InterPro" id="IPR000421">
    <property type="entry name" value="FA58C"/>
</dbReference>
<dbReference type="EMBL" id="MSFM01000010">
    <property type="protein sequence ID" value="PKY02386.1"/>
    <property type="molecule type" value="Genomic_DNA"/>
</dbReference>
<dbReference type="SUPFAM" id="SSF50965">
    <property type="entry name" value="Galactose oxidase, central domain"/>
    <property type="match status" value="1"/>
</dbReference>
<organism evidence="2 3">
    <name type="scientific">Aspergillus campestris (strain IBT 28561)</name>
    <dbReference type="NCBI Taxonomy" id="1392248"/>
    <lineage>
        <taxon>Eukaryota</taxon>
        <taxon>Fungi</taxon>
        <taxon>Dikarya</taxon>
        <taxon>Ascomycota</taxon>
        <taxon>Pezizomycotina</taxon>
        <taxon>Eurotiomycetes</taxon>
        <taxon>Eurotiomycetidae</taxon>
        <taxon>Eurotiales</taxon>
        <taxon>Aspergillaceae</taxon>
        <taxon>Aspergillus</taxon>
        <taxon>Aspergillus subgen. Circumdati</taxon>
    </lineage>
</organism>
<dbReference type="Gene3D" id="2.130.10.80">
    <property type="entry name" value="Galactose oxidase/kelch, beta-propeller"/>
    <property type="match status" value="1"/>
</dbReference>
<dbReference type="UniPathway" id="UPA00280"/>
<dbReference type="Pfam" id="PF09118">
    <property type="entry name" value="GO-like_E_set"/>
    <property type="match status" value="1"/>
</dbReference>
<evidence type="ECO:0000259" key="1">
    <source>
        <dbReference type="PROSITE" id="PS50022"/>
    </source>
</evidence>
<dbReference type="PANTHER" id="PTHR32208:SF68">
    <property type="entry name" value="GALACTOSE OXIDASE"/>
    <property type="match status" value="1"/>
</dbReference>
<dbReference type="OrthoDB" id="2019572at2759"/>
<accession>A0A2I1CXN5</accession>
<reference evidence="2" key="1">
    <citation type="submission" date="2016-12" db="EMBL/GenBank/DDBJ databases">
        <title>The genomes of Aspergillus section Nigri reveals drivers in fungal speciation.</title>
        <authorList>
            <consortium name="DOE Joint Genome Institute"/>
            <person name="Vesth T.C."/>
            <person name="Nybo J."/>
            <person name="Theobald S."/>
            <person name="Brandl J."/>
            <person name="Frisvad J.C."/>
            <person name="Nielsen K.F."/>
            <person name="Lyhne E.K."/>
            <person name="Kogle M.E."/>
            <person name="Kuo A."/>
            <person name="Riley R."/>
            <person name="Clum A."/>
            <person name="Nolan M."/>
            <person name="Lipzen A."/>
            <person name="Salamov A."/>
            <person name="Henrissat B."/>
            <person name="Wiebenga A."/>
            <person name="De vries R.P."/>
            <person name="Grigoriev I.V."/>
            <person name="Mortensen U.H."/>
            <person name="Andersen M.R."/>
            <person name="Baker S.E."/>
        </authorList>
    </citation>
    <scope>NUCLEOTIDE SEQUENCE</scope>
    <source>
        <strain evidence="2">IBT 28561</strain>
    </source>
</reference>
<evidence type="ECO:0000313" key="3">
    <source>
        <dbReference type="Proteomes" id="UP000234254"/>
    </source>
</evidence>
<dbReference type="SUPFAM" id="SSF49785">
    <property type="entry name" value="Galactose-binding domain-like"/>
    <property type="match status" value="1"/>
</dbReference>
<dbReference type="RefSeq" id="XP_024690980.1">
    <property type="nucleotide sequence ID" value="XM_024833709.1"/>
</dbReference>
<sequence length="656" mass="71464">MHKEEQYQEGTTAGVDLVGGVEVANLDQPGPPGHVISSHDVQEITCFEGFRGQDCTAILDGSVRTDWSTSRSGTSRIIVKFGGPRTLTGFVVVPSPDKPNNLVTRHSVFVGPSDRGPWKEVAYGTWWPDASEKQSVFQPERTRYLRIELNDGPIAIAELKLFEGNEIPPNPKKGAWGPTIDFPLVPVSGAVDPKSGEVLVWSSWGYKQFTGYRSGKTQTALWNPERKTVTQRKVDETDHDMFCSGIASDVEGNVLVFGGNDAAKLSLYNTTSHEWQRRSGMASLRGYESSTMCSDGRIFSIGGSFSGETGGNGKDGEIYDPKSDRSTMLPGAKVDEMVTADRRQYRMDNHGWLFGWKDGYVFQGGPSDQMNWYGTRASGSTTFAGKRGDQDAMCGNAVMYDAGKILGFGGSRYYETKPAVDTTYILTLTDPKTPVHVDQAPSMKYTRTFHTSVVLPDASVFTHGGQDIGLPFNESFAHFTPERFVPDTSSVQGGRWEEMQPNNVPRVYHSIALLLQDGTVFTGGGGLCGDCDANHFDAQIYTPPYLLNDDGSKKTDRPVINSVSPADGPPGTTITIQTDRPVNSKASIIRYGSATHTVNTDQRRIGVRLSAQPGGTNTYSFQIPDEPGVATPGYYMLFVLDNAGVPSVSKNVQVTV</sequence>
<dbReference type="InterPro" id="IPR011043">
    <property type="entry name" value="Gal_Oxase/kelch_b-propeller"/>
</dbReference>
<evidence type="ECO:0000313" key="2">
    <source>
        <dbReference type="EMBL" id="PKY02386.1"/>
    </source>
</evidence>
<name>A0A2I1CXN5_ASPC2</name>
<dbReference type="Proteomes" id="UP000234254">
    <property type="component" value="Unassembled WGS sequence"/>
</dbReference>